<evidence type="ECO:0000256" key="5">
    <source>
        <dbReference type="SAM" id="MobiDB-lite"/>
    </source>
</evidence>
<evidence type="ECO:0000256" key="1">
    <source>
        <dbReference type="ARBA" id="ARBA00022723"/>
    </source>
</evidence>
<evidence type="ECO:0000256" key="2">
    <source>
        <dbReference type="ARBA" id="ARBA00022771"/>
    </source>
</evidence>
<keyword evidence="2 4" id="KW-0863">Zinc-finger</keyword>
<dbReference type="EMBL" id="WNYA01000010">
    <property type="protein sequence ID" value="KAG8554818.1"/>
    <property type="molecule type" value="Genomic_DNA"/>
</dbReference>
<dbReference type="GO" id="GO:0030150">
    <property type="term" value="P:protein import into mitochondrial matrix"/>
    <property type="evidence" value="ECO:0007669"/>
    <property type="project" value="TreeGrafter"/>
</dbReference>
<dbReference type="Proteomes" id="UP000824782">
    <property type="component" value="Unassembled WGS sequence"/>
</dbReference>
<dbReference type="PROSITE" id="PS51501">
    <property type="entry name" value="ZF_DNL"/>
    <property type="match status" value="1"/>
</dbReference>
<keyword evidence="1" id="KW-0479">Metal-binding</keyword>
<feature type="region of interest" description="Disordered" evidence="5">
    <location>
        <begin position="179"/>
        <end position="200"/>
    </location>
</feature>
<name>A0AAV7A9P9_ENGPU</name>
<feature type="compositionally biased region" description="Basic and acidic residues" evidence="5">
    <location>
        <begin position="179"/>
        <end position="188"/>
    </location>
</feature>
<gene>
    <name evidence="7" type="ORF">GDO81_003907</name>
</gene>
<feature type="domain" description="DNL-type" evidence="6">
    <location>
        <begin position="89"/>
        <end position="186"/>
    </location>
</feature>
<keyword evidence="8" id="KW-1185">Reference proteome</keyword>
<protein>
    <recommendedName>
        <fullName evidence="6">DNL-type domain-containing protein</fullName>
    </recommendedName>
</protein>
<evidence type="ECO:0000313" key="7">
    <source>
        <dbReference type="EMBL" id="KAG8554818.1"/>
    </source>
</evidence>
<evidence type="ECO:0000256" key="3">
    <source>
        <dbReference type="ARBA" id="ARBA00022833"/>
    </source>
</evidence>
<comment type="caution">
    <text evidence="7">The sequence shown here is derived from an EMBL/GenBank/DDBJ whole genome shotgun (WGS) entry which is preliminary data.</text>
</comment>
<dbReference type="GO" id="GO:0005739">
    <property type="term" value="C:mitochondrion"/>
    <property type="evidence" value="ECO:0007669"/>
    <property type="project" value="TreeGrafter"/>
</dbReference>
<dbReference type="GO" id="GO:0006457">
    <property type="term" value="P:protein folding"/>
    <property type="evidence" value="ECO:0007669"/>
    <property type="project" value="TreeGrafter"/>
</dbReference>
<dbReference type="GO" id="GO:0051087">
    <property type="term" value="F:protein-folding chaperone binding"/>
    <property type="evidence" value="ECO:0007669"/>
    <property type="project" value="TreeGrafter"/>
</dbReference>
<evidence type="ECO:0000256" key="4">
    <source>
        <dbReference type="PROSITE-ProRule" id="PRU00834"/>
    </source>
</evidence>
<dbReference type="GO" id="GO:0008270">
    <property type="term" value="F:zinc ion binding"/>
    <property type="evidence" value="ECO:0007669"/>
    <property type="project" value="UniProtKB-KW"/>
</dbReference>
<evidence type="ECO:0000259" key="6">
    <source>
        <dbReference type="PROSITE" id="PS51501"/>
    </source>
</evidence>
<dbReference type="PANTHER" id="PTHR20922">
    <property type="entry name" value="DNL-TYPE ZINC FINGER PROTEIN"/>
    <property type="match status" value="1"/>
</dbReference>
<dbReference type="PANTHER" id="PTHR20922:SF13">
    <property type="entry name" value="DNL-TYPE ZINC FINGER PROTEIN"/>
    <property type="match status" value="1"/>
</dbReference>
<dbReference type="AlphaFoldDB" id="A0AAV7A9P9"/>
<reference evidence="7" key="1">
    <citation type="thesis" date="2020" institute="ProQuest LLC" country="789 East Eisenhower Parkway, Ann Arbor, MI, USA">
        <title>Comparative Genomics and Chromosome Evolution.</title>
        <authorList>
            <person name="Mudd A.B."/>
        </authorList>
    </citation>
    <scope>NUCLEOTIDE SEQUENCE</scope>
    <source>
        <strain evidence="7">237g6f4</strain>
        <tissue evidence="7">Blood</tissue>
    </source>
</reference>
<dbReference type="InterPro" id="IPR024158">
    <property type="entry name" value="Mt_import_TIM15"/>
</dbReference>
<dbReference type="Pfam" id="PF05180">
    <property type="entry name" value="zf-DNL"/>
    <property type="match status" value="1"/>
</dbReference>
<evidence type="ECO:0000313" key="8">
    <source>
        <dbReference type="Proteomes" id="UP000824782"/>
    </source>
</evidence>
<dbReference type="GO" id="GO:0050821">
    <property type="term" value="P:protein stabilization"/>
    <property type="evidence" value="ECO:0007669"/>
    <property type="project" value="TreeGrafter"/>
</dbReference>
<organism evidence="7 8">
    <name type="scientific">Engystomops pustulosus</name>
    <name type="common">Tungara frog</name>
    <name type="synonym">Physalaemus pustulosus</name>
    <dbReference type="NCBI Taxonomy" id="76066"/>
    <lineage>
        <taxon>Eukaryota</taxon>
        <taxon>Metazoa</taxon>
        <taxon>Chordata</taxon>
        <taxon>Craniata</taxon>
        <taxon>Vertebrata</taxon>
        <taxon>Euteleostomi</taxon>
        <taxon>Amphibia</taxon>
        <taxon>Batrachia</taxon>
        <taxon>Anura</taxon>
        <taxon>Neobatrachia</taxon>
        <taxon>Hyloidea</taxon>
        <taxon>Leptodactylidae</taxon>
        <taxon>Leiuperinae</taxon>
        <taxon>Engystomops</taxon>
    </lineage>
</organism>
<dbReference type="InterPro" id="IPR007853">
    <property type="entry name" value="Znf_DNL-typ"/>
</dbReference>
<keyword evidence="3" id="KW-0862">Zinc</keyword>
<accession>A0AAV7A9P9</accession>
<sequence>MVDLHFRLKSGNFLSLAGDMLTAGSWRLVLGSRVLAARAGTRLRRTLLGAHRAECTRRPPLSVTCRATTTWRSLCTQPAAPREQSVGKVRTTHYQLIYTCKVCSTRSMKQISKLAYHNGVVIVRCPGCQNHHIIADNLGWFSDLEGKKNIEEILAAKGEKVHRLAGDEALELILDKASAGEDAARPEDQDNMASPAGAEK</sequence>
<proteinExistence type="predicted"/>